<dbReference type="InterPro" id="IPR016009">
    <property type="entry name" value="tRNA_MeTrfase_TRMD/TRM10"/>
</dbReference>
<dbReference type="PANTHER" id="PTHR46417">
    <property type="entry name" value="TRNA (GUANINE-N(1)-)-METHYLTRANSFERASE"/>
    <property type="match status" value="1"/>
</dbReference>
<dbReference type="EC" id="2.1.1.228" evidence="4"/>
<dbReference type="KEGG" id="acil:ESZ_00011"/>
<organism evidence="4 5">
    <name type="scientific">Candidatus Azoamicus ciliaticola</name>
    <dbReference type="NCBI Taxonomy" id="2652803"/>
    <lineage>
        <taxon>Bacteria</taxon>
        <taxon>Pseudomonadati</taxon>
        <taxon>Pseudomonadota</taxon>
        <taxon>Gammaproteobacteria</taxon>
        <taxon>Candidatus Azoamicaceae</taxon>
        <taxon>Candidatus Azoamicus</taxon>
    </lineage>
</organism>
<dbReference type="RefSeq" id="WP_176604770.1">
    <property type="nucleotide sequence ID" value="NZ_LR794158.1"/>
</dbReference>
<dbReference type="GO" id="GO:0052906">
    <property type="term" value="F:tRNA (guanine(37)-N1)-methyltransferase activity"/>
    <property type="evidence" value="ECO:0007669"/>
    <property type="project" value="UniProtKB-EC"/>
</dbReference>
<dbReference type="InterPro" id="IPR029028">
    <property type="entry name" value="Alpha/beta_knot_MTases"/>
</dbReference>
<dbReference type="AlphaFoldDB" id="A0A6J5JXI5"/>
<dbReference type="GO" id="GO:0005829">
    <property type="term" value="C:cytosol"/>
    <property type="evidence" value="ECO:0007669"/>
    <property type="project" value="TreeGrafter"/>
</dbReference>
<reference evidence="4 5" key="1">
    <citation type="submission" date="2020-04" db="EMBL/GenBank/DDBJ databases">
        <authorList>
            <person name="Graf S J."/>
        </authorList>
    </citation>
    <scope>NUCLEOTIDE SEQUENCE [LARGE SCALE GENOMIC DNA]</scope>
    <source>
        <strain evidence="4">1</strain>
    </source>
</reference>
<dbReference type="SUPFAM" id="SSF75217">
    <property type="entry name" value="alpha/beta knot"/>
    <property type="match status" value="1"/>
</dbReference>
<dbReference type="GO" id="GO:0002939">
    <property type="term" value="P:tRNA N1-guanine methylation"/>
    <property type="evidence" value="ECO:0007669"/>
    <property type="project" value="TreeGrafter"/>
</dbReference>
<feature type="domain" description="tRNA methyltransferase TRMD/TRM10-type" evidence="3">
    <location>
        <begin position="8"/>
        <end position="116"/>
    </location>
</feature>
<dbReference type="InterPro" id="IPR002649">
    <property type="entry name" value="tRNA_m1G_MeTrfase_TrmD"/>
</dbReference>
<dbReference type="Pfam" id="PF01746">
    <property type="entry name" value="tRNA_m1G_MT"/>
    <property type="match status" value="1"/>
</dbReference>
<keyword evidence="5" id="KW-1185">Reference proteome</keyword>
<evidence type="ECO:0000256" key="2">
    <source>
        <dbReference type="ARBA" id="ARBA00022679"/>
    </source>
</evidence>
<evidence type="ECO:0000259" key="3">
    <source>
        <dbReference type="Pfam" id="PF01746"/>
    </source>
</evidence>
<dbReference type="EMBL" id="LR794158">
    <property type="protein sequence ID" value="CAB3976232.1"/>
    <property type="molecule type" value="Genomic_DNA"/>
</dbReference>
<keyword evidence="1 4" id="KW-0489">Methyltransferase</keyword>
<accession>A0A6J5JXI5</accession>
<proteinExistence type="predicted"/>
<gene>
    <name evidence="4" type="primary">trmD</name>
    <name evidence="4" type="ORF">ESZ_00011</name>
</gene>
<dbReference type="Proteomes" id="UP000509549">
    <property type="component" value="Chromosome"/>
</dbReference>
<dbReference type="PANTHER" id="PTHR46417:SF1">
    <property type="entry name" value="TRNA (GUANINE-N(1)-)-METHYLTRANSFERASE"/>
    <property type="match status" value="1"/>
</dbReference>
<dbReference type="Gene3D" id="3.40.1280.10">
    <property type="match status" value="1"/>
</dbReference>
<evidence type="ECO:0000313" key="4">
    <source>
        <dbReference type="EMBL" id="CAB3976232.1"/>
    </source>
</evidence>
<sequence>MFKIEKKSEKLSTVICLSPQGTMLTQKMAKDLSLNKELTIICTKNSGVDNRLEKIKKLKKVSIGNYIINNGDLASIVLINAISRYNKNLLDEKNIKYETFNKKMFEQPKYISPNKTVIKNIEPQNTFFFFKNKIKTTTSFYRPNMINRFKHE</sequence>
<name>A0A6J5JXI5_9GAMM</name>
<keyword evidence="2 4" id="KW-0808">Transferase</keyword>
<protein>
    <submittedName>
        <fullName evidence="4">tRNA (Guanine-N(1)-)-methyltransferase</fullName>
        <ecNumber evidence="4">2.1.1.228</ecNumber>
    </submittedName>
</protein>
<dbReference type="InterPro" id="IPR029026">
    <property type="entry name" value="tRNA_m1G_MTases_N"/>
</dbReference>
<evidence type="ECO:0000313" key="5">
    <source>
        <dbReference type="Proteomes" id="UP000509549"/>
    </source>
</evidence>
<evidence type="ECO:0000256" key="1">
    <source>
        <dbReference type="ARBA" id="ARBA00022603"/>
    </source>
</evidence>